<sequence length="351" mass="38215">MTTMIKMKETTTQFLVAVVVVAFSTMVFVSANKSDSYEILQTRFGMENTSRNGVEIVRARYGRGRDRTDALVACPVVARSDDEGGAESSDDVVVVPAMVYAPGFGASCTTGGQNYLDHFPKLAASHGFVFVCPEEPITSNVPGVVNDEGAANLIKAARALIRHQPCEKFGARVVKSEIAVVGYSMGGGSAIRAASEEEEAPQRARRGGFFFRREEEEEEDASKKKYLFSALVALAPFNGFVNVKDVEIPSLLIVGASDVVTRPSEVELVYDERIASKQKALIILRDKSHEHAVTSSAGVALGFLKRVFSEKEVDKLAMAAMESILNRKSSGEEKEFEDPSVEIQRVRARGF</sequence>
<dbReference type="EMBL" id="FO082263">
    <property type="protein sequence ID" value="CCO20262.1"/>
    <property type="molecule type" value="Genomic_DNA"/>
</dbReference>
<organism evidence="1 2">
    <name type="scientific">Bathycoccus prasinos</name>
    <dbReference type="NCBI Taxonomy" id="41875"/>
    <lineage>
        <taxon>Eukaryota</taxon>
        <taxon>Viridiplantae</taxon>
        <taxon>Chlorophyta</taxon>
        <taxon>Mamiellophyceae</taxon>
        <taxon>Mamiellales</taxon>
        <taxon>Bathycoccaceae</taxon>
        <taxon>Bathycoccus</taxon>
    </lineage>
</organism>
<evidence type="ECO:0000313" key="2">
    <source>
        <dbReference type="Proteomes" id="UP000198341"/>
    </source>
</evidence>
<reference evidence="1 2" key="1">
    <citation type="submission" date="2011-10" db="EMBL/GenBank/DDBJ databases">
        <authorList>
            <person name="Genoscope - CEA"/>
        </authorList>
    </citation>
    <scope>NUCLEOTIDE SEQUENCE [LARGE SCALE GENOMIC DNA]</scope>
    <source>
        <strain evidence="1 2">RCC 1105</strain>
    </source>
</reference>
<name>K8EPR4_9CHLO</name>
<dbReference type="AlphaFoldDB" id="K8EPR4"/>
<dbReference type="KEGG" id="bpg:Bathy16g00680"/>
<gene>
    <name evidence="1" type="ordered locus">Bathy16g00680</name>
</gene>
<accession>K8EPR4</accession>
<dbReference type="InterPro" id="IPR029058">
    <property type="entry name" value="AB_hydrolase_fold"/>
</dbReference>
<protein>
    <recommendedName>
        <fullName evidence="3">Chlorophyllase</fullName>
    </recommendedName>
</protein>
<evidence type="ECO:0000313" key="1">
    <source>
        <dbReference type="EMBL" id="CCO20262.1"/>
    </source>
</evidence>
<dbReference type="GeneID" id="19011345"/>
<dbReference type="Proteomes" id="UP000198341">
    <property type="component" value="Chromosome 16"/>
</dbReference>
<keyword evidence="2" id="KW-1185">Reference proteome</keyword>
<dbReference type="Gene3D" id="3.40.50.1820">
    <property type="entry name" value="alpha/beta hydrolase"/>
    <property type="match status" value="1"/>
</dbReference>
<dbReference type="RefSeq" id="XP_007508645.1">
    <property type="nucleotide sequence ID" value="XM_007508583.1"/>
</dbReference>
<evidence type="ECO:0008006" key="3">
    <source>
        <dbReference type="Google" id="ProtNLM"/>
    </source>
</evidence>
<proteinExistence type="predicted"/>
<dbReference type="SUPFAM" id="SSF53474">
    <property type="entry name" value="alpha/beta-Hydrolases"/>
    <property type="match status" value="1"/>
</dbReference>